<organism evidence="2 3">
    <name type="scientific">Blyttiomyces helicus</name>
    <dbReference type="NCBI Taxonomy" id="388810"/>
    <lineage>
        <taxon>Eukaryota</taxon>
        <taxon>Fungi</taxon>
        <taxon>Fungi incertae sedis</taxon>
        <taxon>Chytridiomycota</taxon>
        <taxon>Chytridiomycota incertae sedis</taxon>
        <taxon>Chytridiomycetes</taxon>
        <taxon>Chytridiomycetes incertae sedis</taxon>
        <taxon>Blyttiomyces</taxon>
    </lineage>
</organism>
<gene>
    <name evidence="2" type="ORF">BDK51DRAFT_45124</name>
</gene>
<evidence type="ECO:0000313" key="3">
    <source>
        <dbReference type="Proteomes" id="UP000269721"/>
    </source>
</evidence>
<keyword evidence="3" id="KW-1185">Reference proteome</keyword>
<protein>
    <submittedName>
        <fullName evidence="2">Uncharacterized protein</fullName>
    </submittedName>
</protein>
<feature type="compositionally biased region" description="Polar residues" evidence="1">
    <location>
        <begin position="36"/>
        <end position="46"/>
    </location>
</feature>
<reference evidence="3" key="1">
    <citation type="journal article" date="2018" name="Nat. Microbiol.">
        <title>Leveraging single-cell genomics to expand the fungal tree of life.</title>
        <authorList>
            <person name="Ahrendt S.R."/>
            <person name="Quandt C.A."/>
            <person name="Ciobanu D."/>
            <person name="Clum A."/>
            <person name="Salamov A."/>
            <person name="Andreopoulos B."/>
            <person name="Cheng J.F."/>
            <person name="Woyke T."/>
            <person name="Pelin A."/>
            <person name="Henrissat B."/>
            <person name="Reynolds N.K."/>
            <person name="Benny G.L."/>
            <person name="Smith M.E."/>
            <person name="James T.Y."/>
            <person name="Grigoriev I.V."/>
        </authorList>
    </citation>
    <scope>NUCLEOTIDE SEQUENCE [LARGE SCALE GENOMIC DNA]</scope>
</reference>
<feature type="region of interest" description="Disordered" evidence="1">
    <location>
        <begin position="13"/>
        <end position="53"/>
    </location>
</feature>
<feature type="compositionally biased region" description="Polar residues" evidence="1">
    <location>
        <begin position="442"/>
        <end position="455"/>
    </location>
</feature>
<feature type="region of interest" description="Disordered" evidence="1">
    <location>
        <begin position="436"/>
        <end position="455"/>
    </location>
</feature>
<evidence type="ECO:0000313" key="2">
    <source>
        <dbReference type="EMBL" id="RKO94004.1"/>
    </source>
</evidence>
<dbReference type="SUPFAM" id="SSF58104">
    <property type="entry name" value="Methyl-accepting chemotaxis protein (MCP) signaling domain"/>
    <property type="match status" value="1"/>
</dbReference>
<accession>A0A4P9WM70</accession>
<dbReference type="Proteomes" id="UP000269721">
    <property type="component" value="Unassembled WGS sequence"/>
</dbReference>
<dbReference type="EMBL" id="KZ994043">
    <property type="protein sequence ID" value="RKO94004.1"/>
    <property type="molecule type" value="Genomic_DNA"/>
</dbReference>
<name>A0A4P9WM70_9FUNG</name>
<sequence>MATLDFKPVHPVNFHVSPPPPYASTPTSPIRDKTSRSNLATPSQAPEQPPHPVDTETLFALFKNTTETISKRIDNIQCYIHAFTKQLNTIIVAEKESVKNHLQQTESNLNQSIVRVDNKCKVFSAEVRRLFAESSHNLAEFNGGLKHVFTSTDIALANMSKRINVVSENHQTINSRVHKLSESLRVALDQVKKLNPSIDNNRDLCNKNLDYIRNINNQLDDIAILNKDIHNFFQSIVERTSELERNFSKVDTKIEHVEENVVRVDKALGALLENHASLKRSFEEFDEGLCDDQAYYHDRFHKLSNFMEQHFAEADKRIAHLESRNQILEEILANTVHTNLPPSAVKVNNLIQDVYDLPDDVEFRRIQLPNPRASNKILLKKQIAKTGFLVGKSCIHKTNKGTFILEPHVATFKKILRMTYPAVYYDGMVFKAEPEHEDSDDSGLTSLPSDSDVSV</sequence>
<evidence type="ECO:0000256" key="1">
    <source>
        <dbReference type="SAM" id="MobiDB-lite"/>
    </source>
</evidence>
<dbReference type="AlphaFoldDB" id="A0A4P9WM70"/>
<proteinExistence type="predicted"/>